<keyword evidence="1" id="KW-0677">Repeat</keyword>
<reference evidence="3 4" key="1">
    <citation type="submission" date="2020-08" db="EMBL/GenBank/DDBJ databases">
        <authorList>
            <person name="Liu C."/>
            <person name="Sun Q."/>
        </authorList>
    </citation>
    <scope>NUCLEOTIDE SEQUENCE [LARGE SCALE GENOMIC DNA]</scope>
    <source>
        <strain evidence="3 4">NSJ-61</strain>
    </source>
</reference>
<dbReference type="InterPro" id="IPR004341">
    <property type="entry name" value="CAT_RNA-bd_dom"/>
</dbReference>
<evidence type="ECO:0000313" key="4">
    <source>
        <dbReference type="Proteomes" id="UP000515856"/>
    </source>
</evidence>
<evidence type="ECO:0000256" key="1">
    <source>
        <dbReference type="ARBA" id="ARBA00022737"/>
    </source>
</evidence>
<dbReference type="RefSeq" id="WP_117451519.1">
    <property type="nucleotide sequence ID" value="NZ_CP060636.1"/>
</dbReference>
<gene>
    <name evidence="3" type="ORF">H9Q80_12790</name>
</gene>
<dbReference type="AlphaFoldDB" id="A0A7G9GK01"/>
<dbReference type="SUPFAM" id="SSF63520">
    <property type="entry name" value="PTS-regulatory domain, PRD"/>
    <property type="match status" value="2"/>
</dbReference>
<dbReference type="Gene3D" id="1.10.1790.10">
    <property type="entry name" value="PRD domain"/>
    <property type="match status" value="2"/>
</dbReference>
<dbReference type="KEGG" id="ehn:H9Q80_12790"/>
<dbReference type="GO" id="GO:0006355">
    <property type="term" value="P:regulation of DNA-templated transcription"/>
    <property type="evidence" value="ECO:0007669"/>
    <property type="project" value="InterPro"/>
</dbReference>
<dbReference type="InterPro" id="IPR050661">
    <property type="entry name" value="BglG_antiterminators"/>
</dbReference>
<dbReference type="PANTHER" id="PTHR30185">
    <property type="entry name" value="CRYPTIC BETA-GLUCOSIDE BGL OPERON ANTITERMINATOR"/>
    <property type="match status" value="1"/>
</dbReference>
<evidence type="ECO:0000313" key="3">
    <source>
        <dbReference type="EMBL" id="QNM11133.1"/>
    </source>
</evidence>
<feature type="domain" description="PRD" evidence="2">
    <location>
        <begin position="172"/>
        <end position="277"/>
    </location>
</feature>
<accession>A0A7G9GK01</accession>
<dbReference type="Pfam" id="PF00874">
    <property type="entry name" value="PRD"/>
    <property type="match status" value="2"/>
</dbReference>
<dbReference type="PANTHER" id="PTHR30185:SF15">
    <property type="entry name" value="CRYPTIC BETA-GLUCOSIDE BGL OPERON ANTITERMINATOR"/>
    <property type="match status" value="1"/>
</dbReference>
<dbReference type="EMBL" id="CP060636">
    <property type="protein sequence ID" value="QNM11133.1"/>
    <property type="molecule type" value="Genomic_DNA"/>
</dbReference>
<evidence type="ECO:0000259" key="2">
    <source>
        <dbReference type="PROSITE" id="PS51372"/>
    </source>
</evidence>
<dbReference type="PROSITE" id="PS51372">
    <property type="entry name" value="PRD_2"/>
    <property type="match status" value="2"/>
</dbReference>
<dbReference type="SUPFAM" id="SSF50151">
    <property type="entry name" value="SacY-like RNA-binding domain"/>
    <property type="match status" value="1"/>
</dbReference>
<dbReference type="Gene3D" id="2.30.24.10">
    <property type="entry name" value="CAT RNA-binding domain"/>
    <property type="match status" value="1"/>
</dbReference>
<name>A0A7G9GK01_9FIRM</name>
<dbReference type="InterPro" id="IPR036634">
    <property type="entry name" value="PRD_sf"/>
</dbReference>
<organism evidence="3 4">
    <name type="scientific">[Eubacterium] hominis</name>
    <dbReference type="NCBI Taxonomy" id="2764325"/>
    <lineage>
        <taxon>Bacteria</taxon>
        <taxon>Bacillati</taxon>
        <taxon>Bacillota</taxon>
        <taxon>Erysipelotrichia</taxon>
        <taxon>Erysipelotrichales</taxon>
        <taxon>Erysipelotrichaceae</taxon>
        <taxon>Amedibacillus</taxon>
    </lineage>
</organism>
<keyword evidence="4" id="KW-1185">Reference proteome</keyword>
<dbReference type="SMART" id="SM01061">
    <property type="entry name" value="CAT_RBD"/>
    <property type="match status" value="1"/>
</dbReference>
<sequence>MVIDKVLNTNVVLAKNDEGEQVIVMGCGVAFGKKAGEMIDDTKIDKIFSQDVPKLTDHFKKLVKDIPEDYINLAEEIIKQAKLKLGKEFNDDLYFSLSDHIYFTIQRYREGMLIQNRLLIETKRLYKEEFKVAMQSLQMINQRYEVELPEDEAAFIALHFVNAELNGDMQGTMQMTKVVQDILTIIKNFKHIDFDEDSLTYYRLVTHLKFFAQRILQRDRNTGNSENQLFQVVKEKYKESFTCVERIAQYVDITYGYPISDDDKLYLTIHIERVSNN</sequence>
<dbReference type="NCBIfam" id="NF046042">
    <property type="entry name" value="LicT"/>
    <property type="match status" value="1"/>
</dbReference>
<dbReference type="Proteomes" id="UP000515856">
    <property type="component" value="Chromosome"/>
</dbReference>
<dbReference type="InterPro" id="IPR011608">
    <property type="entry name" value="PRD"/>
</dbReference>
<dbReference type="InterPro" id="IPR036650">
    <property type="entry name" value="CAT_RNA-bd_dom_sf"/>
</dbReference>
<dbReference type="Pfam" id="PF03123">
    <property type="entry name" value="CAT_RBD"/>
    <property type="match status" value="1"/>
</dbReference>
<proteinExistence type="predicted"/>
<feature type="domain" description="PRD" evidence="2">
    <location>
        <begin position="65"/>
        <end position="170"/>
    </location>
</feature>
<protein>
    <submittedName>
        <fullName evidence="3">PRD domain-containing protein</fullName>
    </submittedName>
</protein>
<dbReference type="GO" id="GO:0003723">
    <property type="term" value="F:RNA binding"/>
    <property type="evidence" value="ECO:0007669"/>
    <property type="project" value="InterPro"/>
</dbReference>